<proteinExistence type="inferred from homology"/>
<dbReference type="Pfam" id="PF00995">
    <property type="entry name" value="Sec1"/>
    <property type="match status" value="1"/>
</dbReference>
<evidence type="ECO:0008006" key="4">
    <source>
        <dbReference type="Google" id="ProtNLM"/>
    </source>
</evidence>
<dbReference type="EMBL" id="HBDY01004502">
    <property type="protein sequence ID" value="CAD8232683.1"/>
    <property type="molecule type" value="Transcribed_RNA"/>
</dbReference>
<dbReference type="GO" id="GO:0016192">
    <property type="term" value="P:vesicle-mediated transport"/>
    <property type="evidence" value="ECO:0007669"/>
    <property type="project" value="InterPro"/>
</dbReference>
<sequence length="396" mass="44822">MSLDLLLIIKGYVSKMLSEAAVGMKALILDDFTINVVGAAFSHTELLKREVFLVEKINSTSESAMHHLKAVFFVRPSRENVTLLCDILKADPYGDYYLYFSNLLRETDMQTLAEADEREAVSQIQEVFACFVALDPTLFTLNVPRNHEFFSVEARRDRNIIDTLVDGLAASILSLKQLPVIRYQRNSEISQMVANDVWRLAREQEPTLFDYGHGTGSLHLLILDRKDDPVTPLLSQWTYQAMVHELLCINNNRVLFFDSCGKSQDLVLSSSNDEFFSRHMHSNFGDLGFAVKKLVDDFQSISRSNKNLESIEDIQRFVESFPEFRVQSGAVSKHVTILTELSKIISSNDLLAVSQVEQEVVCGWVISFVLVVFVIFMSACWPPCLADLIGCMHTTQ</sequence>
<comment type="similarity">
    <text evidence="1">Belongs to the STXBP/unc-18/SEC1 family.</text>
</comment>
<dbReference type="InterPro" id="IPR001619">
    <property type="entry name" value="Sec1-like"/>
</dbReference>
<dbReference type="PANTHER" id="PTHR11679">
    <property type="entry name" value="VESICLE PROTEIN SORTING-ASSOCIATED"/>
    <property type="match status" value="1"/>
</dbReference>
<keyword evidence="2" id="KW-1133">Transmembrane helix</keyword>
<keyword evidence="2" id="KW-0472">Membrane</keyword>
<name>A0A7R9TED2_MICPS</name>
<evidence type="ECO:0000256" key="1">
    <source>
        <dbReference type="ARBA" id="ARBA00009884"/>
    </source>
</evidence>
<dbReference type="InterPro" id="IPR027482">
    <property type="entry name" value="Sec1-like_dom2"/>
</dbReference>
<evidence type="ECO:0000313" key="3">
    <source>
        <dbReference type="EMBL" id="CAD8232683.1"/>
    </source>
</evidence>
<dbReference type="InterPro" id="IPR036045">
    <property type="entry name" value="Sec1-like_sf"/>
</dbReference>
<feature type="transmembrane region" description="Helical" evidence="2">
    <location>
        <begin position="364"/>
        <end position="386"/>
    </location>
</feature>
<dbReference type="SUPFAM" id="SSF56815">
    <property type="entry name" value="Sec1/munc18-like (SM) proteins"/>
    <property type="match status" value="1"/>
</dbReference>
<keyword evidence="2" id="KW-0812">Transmembrane</keyword>
<protein>
    <recommendedName>
        <fullName evidence="4">Vacuolar protein sorting-associated protein 45</fullName>
    </recommendedName>
</protein>
<organism evidence="3">
    <name type="scientific">Micromonas pusilla</name>
    <name type="common">Picoplanktonic green alga</name>
    <name type="synonym">Chromulina pusilla</name>
    <dbReference type="NCBI Taxonomy" id="38833"/>
    <lineage>
        <taxon>Eukaryota</taxon>
        <taxon>Viridiplantae</taxon>
        <taxon>Chlorophyta</taxon>
        <taxon>Mamiellophyceae</taxon>
        <taxon>Mamiellales</taxon>
        <taxon>Mamiellaceae</taxon>
        <taxon>Micromonas</taxon>
    </lineage>
</organism>
<gene>
    <name evidence="3" type="ORF">MPUS1402_LOCUS3407</name>
</gene>
<evidence type="ECO:0000256" key="2">
    <source>
        <dbReference type="SAM" id="Phobius"/>
    </source>
</evidence>
<dbReference type="Gene3D" id="3.40.50.1910">
    <property type="match status" value="1"/>
</dbReference>
<dbReference type="InterPro" id="IPR043154">
    <property type="entry name" value="Sec-1-like_dom1"/>
</dbReference>
<dbReference type="AlphaFoldDB" id="A0A7R9TED2"/>
<dbReference type="Gene3D" id="3.40.50.2060">
    <property type="match status" value="1"/>
</dbReference>
<accession>A0A7R9TED2</accession>
<reference evidence="3" key="1">
    <citation type="submission" date="2021-01" db="EMBL/GenBank/DDBJ databases">
        <authorList>
            <person name="Corre E."/>
            <person name="Pelletier E."/>
            <person name="Niang G."/>
            <person name="Scheremetjew M."/>
            <person name="Finn R."/>
            <person name="Kale V."/>
            <person name="Holt S."/>
            <person name="Cochrane G."/>
            <person name="Meng A."/>
            <person name="Brown T."/>
            <person name="Cohen L."/>
        </authorList>
    </citation>
    <scope>NUCLEOTIDE SEQUENCE</scope>
    <source>
        <strain evidence="3">RCC1614</strain>
    </source>
</reference>